<dbReference type="SUPFAM" id="SSF51735">
    <property type="entry name" value="NAD(P)-binding Rossmann-fold domains"/>
    <property type="match status" value="1"/>
</dbReference>
<evidence type="ECO:0000256" key="4">
    <source>
        <dbReference type="ARBA" id="ARBA00015132"/>
    </source>
</evidence>
<dbReference type="GO" id="GO:0051287">
    <property type="term" value="F:NAD binding"/>
    <property type="evidence" value="ECO:0007669"/>
    <property type="project" value="InterPro"/>
</dbReference>
<accession>A0A1H9WLV3</accession>
<dbReference type="UniPathway" id="UPA00038">
    <property type="reaction ID" value="UER00491"/>
</dbReference>
<evidence type="ECO:0000256" key="2">
    <source>
        <dbReference type="ARBA" id="ARBA00006601"/>
    </source>
</evidence>
<dbReference type="InterPro" id="IPR008927">
    <property type="entry name" value="6-PGluconate_DH-like_C_sf"/>
</dbReference>
<dbReference type="Pfam" id="PF03721">
    <property type="entry name" value="UDPG_MGDP_dh_N"/>
    <property type="match status" value="1"/>
</dbReference>
<evidence type="ECO:0000256" key="5">
    <source>
        <dbReference type="ARBA" id="ARBA00023002"/>
    </source>
</evidence>
<feature type="binding site" evidence="10">
    <location>
        <begin position="243"/>
        <end position="247"/>
    </location>
    <ligand>
        <name>substrate</name>
    </ligand>
</feature>
<sequence length="389" mass="43127">MKIAVFGLGYVGLSIGVLLAQHNTVHAVDINQLRVDSLNNGISPIGDDDISVFLTTKSLDLSATTDAVTALDGAKFAVIATPTDYDDETDFFDTASVESVLHQIQEISPSTIAVIKSTVPVGFTQRMSEKFPELTIVFSPEFLREGKALHDNLYPTRIIAAANDYKRAKDFADLLLQSCLTPEVPVLITNTTEAEAIKLFSNTYLAMRVAYFNELDTFASAHGLNSKQIIDGVSLDPRIGDHYNNPSFGYGGYCLPKDTKQLLANYRGIPQTMISAVVESNQLRMTSIANDIASSSPKVVGIYRLTMKSGSDNFRSSSIQGVMQRLHDRGIELIIYEPEISQTTFSGHKVENDLNRFFERSSIILSNRWSDDLEPVKEKVYSRDLYRRD</sequence>
<dbReference type="Gene3D" id="1.10.1040.10">
    <property type="entry name" value="N-(1-d-carboxylethyl)-l-norvaline Dehydrogenase, domain 2"/>
    <property type="match status" value="1"/>
</dbReference>
<feature type="binding site" evidence="11">
    <location>
        <position position="34"/>
    </location>
    <ligand>
        <name>NAD(+)</name>
        <dbReference type="ChEBI" id="CHEBI:57540"/>
    </ligand>
</feature>
<gene>
    <name evidence="13" type="ORF">SAMN05661109_02809</name>
</gene>
<keyword evidence="6 8" id="KW-0520">NAD</keyword>
<dbReference type="PANTHER" id="PTHR43750">
    <property type="entry name" value="UDP-GLUCOSE 6-DEHYDROGENASE TUAD"/>
    <property type="match status" value="1"/>
</dbReference>
<feature type="binding site" evidence="10">
    <location>
        <position position="308"/>
    </location>
    <ligand>
        <name>substrate</name>
    </ligand>
</feature>
<dbReference type="InterPro" id="IPR036291">
    <property type="entry name" value="NAD(P)-bd_dom_sf"/>
</dbReference>
<dbReference type="InterPro" id="IPR014027">
    <property type="entry name" value="UDP-Glc/GDP-Man_DH_C"/>
</dbReference>
<dbReference type="PIRSF" id="PIRSF500134">
    <property type="entry name" value="UDPglc_DH_bac"/>
    <property type="match status" value="1"/>
</dbReference>
<feature type="binding site" evidence="10">
    <location>
        <position position="198"/>
    </location>
    <ligand>
        <name>substrate</name>
    </ligand>
</feature>
<evidence type="ECO:0000256" key="11">
    <source>
        <dbReference type="PIRSR" id="PIRSR500134-3"/>
    </source>
</evidence>
<dbReference type="InterPro" id="IPR013328">
    <property type="entry name" value="6PGD_dom2"/>
</dbReference>
<keyword evidence="5 8" id="KW-0560">Oxidoreductase</keyword>
<evidence type="ECO:0000256" key="1">
    <source>
        <dbReference type="ARBA" id="ARBA00004701"/>
    </source>
</evidence>
<feature type="binding site" evidence="11">
    <location>
        <position position="118"/>
    </location>
    <ligand>
        <name>NAD(+)</name>
        <dbReference type="ChEBI" id="CHEBI:57540"/>
    </ligand>
</feature>
<dbReference type="Proteomes" id="UP000198929">
    <property type="component" value="Unassembled WGS sequence"/>
</dbReference>
<dbReference type="EC" id="1.1.1.22" evidence="3 8"/>
<dbReference type="GO" id="GO:0006065">
    <property type="term" value="P:UDP-glucuronate biosynthetic process"/>
    <property type="evidence" value="ECO:0007669"/>
    <property type="project" value="UniProtKB-UniPathway"/>
</dbReference>
<feature type="active site" description="Nucleophile" evidence="9">
    <location>
        <position position="254"/>
    </location>
</feature>
<dbReference type="InterPro" id="IPR028357">
    <property type="entry name" value="UDPglc_DH_bac"/>
</dbReference>
<dbReference type="Gene3D" id="3.40.50.720">
    <property type="entry name" value="NAD(P)-binding Rossmann-like Domain"/>
    <property type="match status" value="2"/>
</dbReference>
<dbReference type="InterPro" id="IPR036220">
    <property type="entry name" value="UDP-Glc/GDP-Man_DH_C_sf"/>
</dbReference>
<evidence type="ECO:0000256" key="8">
    <source>
        <dbReference type="PIRNR" id="PIRNR000124"/>
    </source>
</evidence>
<evidence type="ECO:0000313" key="13">
    <source>
        <dbReference type="EMBL" id="SES34880.1"/>
    </source>
</evidence>
<feature type="binding site" evidence="11">
    <location>
        <position position="83"/>
    </location>
    <ligand>
        <name>NAD(+)</name>
        <dbReference type="ChEBI" id="CHEBI:57540"/>
    </ligand>
</feature>
<dbReference type="SUPFAM" id="SSF52413">
    <property type="entry name" value="UDP-glucose/GDP-mannose dehydrogenase C-terminal domain"/>
    <property type="match status" value="1"/>
</dbReference>
<feature type="binding site" evidence="10">
    <location>
        <position position="307"/>
    </location>
    <ligand>
        <name>substrate</name>
    </ligand>
</feature>
<comment type="catalytic activity">
    <reaction evidence="7 8">
        <text>UDP-alpha-D-glucose + 2 NAD(+) + H2O = UDP-alpha-D-glucuronate + 2 NADH + 3 H(+)</text>
        <dbReference type="Rhea" id="RHEA:23596"/>
        <dbReference type="ChEBI" id="CHEBI:15377"/>
        <dbReference type="ChEBI" id="CHEBI:15378"/>
        <dbReference type="ChEBI" id="CHEBI:57540"/>
        <dbReference type="ChEBI" id="CHEBI:57945"/>
        <dbReference type="ChEBI" id="CHEBI:58052"/>
        <dbReference type="ChEBI" id="CHEBI:58885"/>
        <dbReference type="EC" id="1.1.1.22"/>
    </reaction>
</comment>
<feature type="binding site" evidence="10">
    <location>
        <begin position="142"/>
        <end position="145"/>
    </location>
    <ligand>
        <name>substrate</name>
    </ligand>
</feature>
<dbReference type="EMBL" id="FOGQ01000026">
    <property type="protein sequence ID" value="SES34880.1"/>
    <property type="molecule type" value="Genomic_DNA"/>
</dbReference>
<evidence type="ECO:0000256" key="6">
    <source>
        <dbReference type="ARBA" id="ARBA00023027"/>
    </source>
</evidence>
<evidence type="ECO:0000259" key="12">
    <source>
        <dbReference type="SMART" id="SM00984"/>
    </source>
</evidence>
<dbReference type="PANTHER" id="PTHR43750:SF2">
    <property type="entry name" value="UDP-GLUCOSE 6-DEHYDROGENASE"/>
    <property type="match status" value="1"/>
</dbReference>
<dbReference type="NCBIfam" id="TIGR03026">
    <property type="entry name" value="NDP-sugDHase"/>
    <property type="match status" value="1"/>
</dbReference>
<evidence type="ECO:0000313" key="14">
    <source>
        <dbReference type="Proteomes" id="UP000198929"/>
    </source>
</evidence>
<feature type="binding site" evidence="11">
    <location>
        <position position="29"/>
    </location>
    <ligand>
        <name>NAD(+)</name>
        <dbReference type="ChEBI" id="CHEBI:57540"/>
    </ligand>
</feature>
<dbReference type="SMART" id="SM00984">
    <property type="entry name" value="UDPG_MGDP_dh_C"/>
    <property type="match status" value="1"/>
</dbReference>
<dbReference type="AlphaFoldDB" id="A0A1H9WLV3"/>
<dbReference type="Pfam" id="PF00984">
    <property type="entry name" value="UDPG_MGDP_dh"/>
    <property type="match status" value="1"/>
</dbReference>
<dbReference type="InterPro" id="IPR017476">
    <property type="entry name" value="UDP-Glc/GDP-Man"/>
</dbReference>
<feature type="binding site" evidence="11">
    <location>
        <position position="145"/>
    </location>
    <ligand>
        <name>NAD(+)</name>
        <dbReference type="ChEBI" id="CHEBI:57540"/>
    </ligand>
</feature>
<dbReference type="STRING" id="1121357.SAMN05661109_02809"/>
<protein>
    <recommendedName>
        <fullName evidence="4 8">UDP-glucose 6-dehydrogenase</fullName>
        <ecNumber evidence="3 8">1.1.1.22</ecNumber>
    </recommendedName>
</protein>
<dbReference type="InterPro" id="IPR001732">
    <property type="entry name" value="UDP-Glc/GDP-Man_DH_N"/>
</dbReference>
<feature type="binding site" evidence="10">
    <location>
        <position position="251"/>
    </location>
    <ligand>
        <name>substrate</name>
    </ligand>
</feature>
<keyword evidence="14" id="KW-1185">Reference proteome</keyword>
<dbReference type="RefSeq" id="WP_092261138.1">
    <property type="nucleotide sequence ID" value="NZ_CP047199.1"/>
</dbReference>
<organism evidence="13 14">
    <name type="scientific">Corynebacterium cystitidis DSM 20524</name>
    <dbReference type="NCBI Taxonomy" id="1121357"/>
    <lineage>
        <taxon>Bacteria</taxon>
        <taxon>Bacillati</taxon>
        <taxon>Actinomycetota</taxon>
        <taxon>Actinomycetes</taxon>
        <taxon>Mycobacteriales</taxon>
        <taxon>Corynebacteriaceae</taxon>
        <taxon>Corynebacterium</taxon>
    </lineage>
</organism>
<dbReference type="Pfam" id="PF03720">
    <property type="entry name" value="UDPG_MGDP_dh_C"/>
    <property type="match status" value="1"/>
</dbReference>
<comment type="pathway">
    <text evidence="1">Nucleotide-sugar biosynthesis; UDP-alpha-D-glucuronate biosynthesis; UDP-alpha-D-glucuronate from UDP-alpha-D-glucose: step 1/1.</text>
</comment>
<dbReference type="GO" id="GO:0003979">
    <property type="term" value="F:UDP-glucose 6-dehydrogenase activity"/>
    <property type="evidence" value="ECO:0007669"/>
    <property type="project" value="UniProtKB-EC"/>
</dbReference>
<dbReference type="SUPFAM" id="SSF48179">
    <property type="entry name" value="6-phosphogluconate dehydrogenase C-terminal domain-like"/>
    <property type="match status" value="1"/>
</dbReference>
<feature type="binding site" evidence="11">
    <location>
        <position position="315"/>
    </location>
    <ligand>
        <name>NAD(+)</name>
        <dbReference type="ChEBI" id="CHEBI:57540"/>
    </ligand>
</feature>
<feature type="domain" description="UDP-glucose/GDP-mannose dehydrogenase C-terminal" evidence="12">
    <location>
        <begin position="301"/>
        <end position="388"/>
    </location>
</feature>
<evidence type="ECO:0000256" key="9">
    <source>
        <dbReference type="PIRSR" id="PIRSR500134-1"/>
    </source>
</evidence>
<name>A0A1H9WLV3_9CORY</name>
<evidence type="ECO:0000256" key="3">
    <source>
        <dbReference type="ARBA" id="ARBA00012954"/>
    </source>
</evidence>
<dbReference type="PIRSF" id="PIRSF000124">
    <property type="entry name" value="UDPglc_GDPman_dh"/>
    <property type="match status" value="1"/>
</dbReference>
<evidence type="ECO:0000256" key="7">
    <source>
        <dbReference type="ARBA" id="ARBA00047473"/>
    </source>
</evidence>
<evidence type="ECO:0000256" key="10">
    <source>
        <dbReference type="PIRSR" id="PIRSR500134-2"/>
    </source>
</evidence>
<proteinExistence type="inferred from homology"/>
<reference evidence="14" key="1">
    <citation type="submission" date="2016-10" db="EMBL/GenBank/DDBJ databases">
        <authorList>
            <person name="Varghese N."/>
            <person name="Submissions S."/>
        </authorList>
    </citation>
    <scope>NUCLEOTIDE SEQUENCE [LARGE SCALE GENOMIC DNA]</scope>
    <source>
        <strain evidence="14">DSM 20524</strain>
    </source>
</reference>
<comment type="similarity">
    <text evidence="2 8">Belongs to the UDP-glucose/GDP-mannose dehydrogenase family.</text>
</comment>
<dbReference type="GO" id="GO:0000271">
    <property type="term" value="P:polysaccharide biosynthetic process"/>
    <property type="evidence" value="ECO:0007669"/>
    <property type="project" value="InterPro"/>
</dbReference>
<feature type="binding site" evidence="11">
    <location>
        <position position="257"/>
    </location>
    <ligand>
        <name>NAD(+)</name>
        <dbReference type="ChEBI" id="CHEBI:57540"/>
    </ligand>
</feature>
<dbReference type="InterPro" id="IPR014026">
    <property type="entry name" value="UDP-Glc/GDP-Man_DH_dimer"/>
</dbReference>